<protein>
    <submittedName>
        <fullName evidence="1">Uncharacterized protein</fullName>
    </submittedName>
</protein>
<gene>
    <name evidence="1" type="ORF">LCGC14_1360030</name>
</gene>
<organism evidence="1">
    <name type="scientific">marine sediment metagenome</name>
    <dbReference type="NCBI Taxonomy" id="412755"/>
    <lineage>
        <taxon>unclassified sequences</taxon>
        <taxon>metagenomes</taxon>
        <taxon>ecological metagenomes</taxon>
    </lineage>
</organism>
<comment type="caution">
    <text evidence="1">The sequence shown here is derived from an EMBL/GenBank/DDBJ whole genome shotgun (WGS) entry which is preliminary data.</text>
</comment>
<proteinExistence type="predicted"/>
<reference evidence="1" key="1">
    <citation type="journal article" date="2015" name="Nature">
        <title>Complex archaea that bridge the gap between prokaryotes and eukaryotes.</title>
        <authorList>
            <person name="Spang A."/>
            <person name="Saw J.H."/>
            <person name="Jorgensen S.L."/>
            <person name="Zaremba-Niedzwiedzka K."/>
            <person name="Martijn J."/>
            <person name="Lind A.E."/>
            <person name="van Eijk R."/>
            <person name="Schleper C."/>
            <person name="Guy L."/>
            <person name="Ettema T.J."/>
        </authorList>
    </citation>
    <scope>NUCLEOTIDE SEQUENCE</scope>
</reference>
<sequence length="70" mass="8094">MNEFDEYLLEICKILNSLKENDSAKVVIQGNPIKFLKFIVSRNGKIDVMIKIGKFDIDTIDGSEMKLWKD</sequence>
<dbReference type="EMBL" id="LAZR01008491">
    <property type="protein sequence ID" value="KKM78435.1"/>
    <property type="molecule type" value="Genomic_DNA"/>
</dbReference>
<accession>A0A0F9MNS6</accession>
<name>A0A0F9MNS6_9ZZZZ</name>
<evidence type="ECO:0000313" key="1">
    <source>
        <dbReference type="EMBL" id="KKM78435.1"/>
    </source>
</evidence>
<dbReference type="AlphaFoldDB" id="A0A0F9MNS6"/>